<dbReference type="STRING" id="47855.GA0070606_0499"/>
<accession>A0A1C6TTA6</accession>
<dbReference type="RefSeq" id="WP_141721544.1">
    <property type="nucleotide sequence ID" value="NZ_FMHZ01000002.1"/>
</dbReference>
<dbReference type="InterPro" id="IPR003587">
    <property type="entry name" value="Hint_dom_N"/>
</dbReference>
<dbReference type="OrthoDB" id="6305173at2"/>
<proteinExistence type="predicted"/>
<evidence type="ECO:0000313" key="3">
    <source>
        <dbReference type="Proteomes" id="UP000199001"/>
    </source>
</evidence>
<dbReference type="InterPro" id="IPR036844">
    <property type="entry name" value="Hint_dom_sf"/>
</dbReference>
<organism evidence="2 3">
    <name type="scientific">Micromonospora citrea</name>
    <dbReference type="NCBI Taxonomy" id="47855"/>
    <lineage>
        <taxon>Bacteria</taxon>
        <taxon>Bacillati</taxon>
        <taxon>Actinomycetota</taxon>
        <taxon>Actinomycetes</taxon>
        <taxon>Micromonosporales</taxon>
        <taxon>Micromonosporaceae</taxon>
        <taxon>Micromonospora</taxon>
    </lineage>
</organism>
<dbReference type="CDD" id="cd00081">
    <property type="entry name" value="Hint"/>
    <property type="match status" value="1"/>
</dbReference>
<gene>
    <name evidence="2" type="ORF">GA0070606_0499</name>
</gene>
<feature type="domain" description="Hint" evidence="1">
    <location>
        <begin position="370"/>
        <end position="461"/>
    </location>
</feature>
<dbReference type="GO" id="GO:0016539">
    <property type="term" value="P:intein-mediated protein splicing"/>
    <property type="evidence" value="ECO:0007669"/>
    <property type="project" value="InterPro"/>
</dbReference>
<dbReference type="SUPFAM" id="SSF51294">
    <property type="entry name" value="Hedgehog/intein (Hint) domain"/>
    <property type="match status" value="1"/>
</dbReference>
<dbReference type="EMBL" id="FMHZ01000002">
    <property type="protein sequence ID" value="SCL44883.1"/>
    <property type="molecule type" value="Genomic_DNA"/>
</dbReference>
<dbReference type="PROSITE" id="PS50817">
    <property type="entry name" value="INTEIN_N_TER"/>
    <property type="match status" value="1"/>
</dbReference>
<name>A0A1C6TTA6_9ACTN</name>
<dbReference type="AlphaFoldDB" id="A0A1C6TTA6"/>
<protein>
    <submittedName>
        <fullName evidence="2">Intein N-terminal splicing region</fullName>
    </submittedName>
</protein>
<keyword evidence="3" id="KW-1185">Reference proteome</keyword>
<sequence length="546" mass="58736">MRPTEDPRFLAATSTILAQTSAAEGTSVPHDPTDPDHVVYLTGLIESTGRTSERYPGLFASIESRHTAMTVRGAADQPGDFTDGEIVDYVAPLTGSLKTSAHALLTRTAPVARIWCHLNVVNASDTTILARGDNEVFGRQTIEVQTDDDEAVSWPAGGDIRAVLTWCVDYQDGSTVTGYTGDRWAFQTSGDPTVSAPAIRGGRHTGDLTNIVIGLSRGQGGADVDYWFWQNDPGNNTLVVPFAGSMYFTKKIANLGRGNPRLSFYLARAEGGMNELSAAKTARYLAGFSINPNDPKRLDFSLLPTEKDSGLAILFGTSPWVSDTRTFFTAKVTVDLFDGTVAWSSVLSSTNPDKNPTDGVTYIKPIKYVWHCLAAGTQVTLADGRTLAIEDFDTDRVVRCGDGSEQPVQATLAQPHWGPVTVVTTTGGRSLTCSLTHPVATPTGLVQASELTSGSVVRTVDGQDTVAQVGSAEHSGELLFNLWLGCPAERSTFFANGFLVGDYQTQARMVQEPDPAALRGRLPERLRVDYDSHLADRETAVARRQG</sequence>
<evidence type="ECO:0000259" key="1">
    <source>
        <dbReference type="SMART" id="SM00306"/>
    </source>
</evidence>
<evidence type="ECO:0000313" key="2">
    <source>
        <dbReference type="EMBL" id="SCL44883.1"/>
    </source>
</evidence>
<dbReference type="InterPro" id="IPR006141">
    <property type="entry name" value="Intein_N"/>
</dbReference>
<dbReference type="Gene3D" id="2.170.16.10">
    <property type="entry name" value="Hedgehog/Intein (Hint) domain"/>
    <property type="match status" value="1"/>
</dbReference>
<dbReference type="SMART" id="SM00306">
    <property type="entry name" value="HintN"/>
    <property type="match status" value="1"/>
</dbReference>
<dbReference type="Proteomes" id="UP000199001">
    <property type="component" value="Unassembled WGS sequence"/>
</dbReference>
<reference evidence="3" key="1">
    <citation type="submission" date="2016-06" db="EMBL/GenBank/DDBJ databases">
        <authorList>
            <person name="Varghese N."/>
            <person name="Submissions Spin"/>
        </authorList>
    </citation>
    <scope>NUCLEOTIDE SEQUENCE [LARGE SCALE GENOMIC DNA]</scope>
    <source>
        <strain evidence="3">DSM 43903</strain>
    </source>
</reference>